<organism evidence="1 2">
    <name type="scientific">Botrytis hyacinthi</name>
    <dbReference type="NCBI Taxonomy" id="278943"/>
    <lineage>
        <taxon>Eukaryota</taxon>
        <taxon>Fungi</taxon>
        <taxon>Dikarya</taxon>
        <taxon>Ascomycota</taxon>
        <taxon>Pezizomycotina</taxon>
        <taxon>Leotiomycetes</taxon>
        <taxon>Helotiales</taxon>
        <taxon>Sclerotiniaceae</taxon>
        <taxon>Botrytis</taxon>
    </lineage>
</organism>
<evidence type="ECO:0000313" key="1">
    <source>
        <dbReference type="EMBL" id="TGO32798.1"/>
    </source>
</evidence>
<dbReference type="Proteomes" id="UP000297814">
    <property type="component" value="Unassembled WGS sequence"/>
</dbReference>
<comment type="caution">
    <text evidence="1">The sequence shown here is derived from an EMBL/GenBank/DDBJ whole genome shotgun (WGS) entry which is preliminary data.</text>
</comment>
<gene>
    <name evidence="1" type="ORF">BHYA_0288g00070</name>
</gene>
<sequence>MTEAISPVILKTRYACFRTILSVLFGLREQHSSVVEFKQVAEEIDVSNPETIFPSLPFEHS</sequence>
<reference evidence="1 2" key="1">
    <citation type="submission" date="2017-12" db="EMBL/GenBank/DDBJ databases">
        <title>Comparative genomics of Botrytis spp.</title>
        <authorList>
            <person name="Valero-Jimenez C.A."/>
            <person name="Tapia P."/>
            <person name="Veloso J."/>
            <person name="Silva-Moreno E."/>
            <person name="Staats M."/>
            <person name="Valdes J.H."/>
            <person name="Van Kan J.A.L."/>
        </authorList>
    </citation>
    <scope>NUCLEOTIDE SEQUENCE [LARGE SCALE GENOMIC DNA]</scope>
    <source>
        <strain evidence="1 2">Bh0001</strain>
    </source>
</reference>
<protein>
    <submittedName>
        <fullName evidence="1">Uncharacterized protein</fullName>
    </submittedName>
</protein>
<evidence type="ECO:0000313" key="2">
    <source>
        <dbReference type="Proteomes" id="UP000297814"/>
    </source>
</evidence>
<dbReference type="EMBL" id="PQXK01000288">
    <property type="protein sequence ID" value="TGO32798.1"/>
    <property type="molecule type" value="Genomic_DNA"/>
</dbReference>
<proteinExistence type="predicted"/>
<keyword evidence="2" id="KW-1185">Reference proteome</keyword>
<dbReference type="AlphaFoldDB" id="A0A4Z1G9U1"/>
<accession>A0A4Z1G9U1</accession>
<name>A0A4Z1G9U1_9HELO</name>